<dbReference type="GO" id="GO:0008360">
    <property type="term" value="P:regulation of cell shape"/>
    <property type="evidence" value="ECO:0007669"/>
    <property type="project" value="UniProtKB-KW"/>
</dbReference>
<evidence type="ECO:0000256" key="1">
    <source>
        <dbReference type="ARBA" id="ARBA00004651"/>
    </source>
</evidence>
<keyword evidence="3 8" id="KW-0812">Transmembrane</keyword>
<sequence length="353" mass="38462">LMAKERMVSVALINVVGAVLRLFCVYLTLRLAASSAVAHGAIALGNGLTLLVCIVLTFGAVGWLRPQIHLTLAWMQVRECFPFLLAMVFSLIYFKLDISLLMFFKGDVAVGMYTPAQRVTEPIMMLAGLWGTAVFPTLCRFSLDAPDRFAKLKKTSLRLALLIAFPIAFGMVLLAVPIVNLLTGARAAEFTQSVRALQALAFVVPLFYFNGVVQEFLYASHRNWLIVGSYGVAAVVSVVGNLFFIPVFGVFAVPAVAFLANLCISVSFGYAIRIELGAMNLVGFALRSVVSCSVMGFGAHVAGRFSLPAAIALGIALYGVMQWMLKTLEPDERKILLRVVETLWTRVRLRVAS</sequence>
<comment type="subcellular location">
    <subcellularLocation>
        <location evidence="1">Cell membrane</location>
        <topology evidence="1">Multi-pass membrane protein</topology>
    </subcellularLocation>
</comment>
<gene>
    <name evidence="9" type="ORF">LDC_2392</name>
</gene>
<organism evidence="9">
    <name type="scientific">sediment metagenome</name>
    <dbReference type="NCBI Taxonomy" id="749907"/>
    <lineage>
        <taxon>unclassified sequences</taxon>
        <taxon>metagenomes</taxon>
        <taxon>ecological metagenomes</taxon>
    </lineage>
</organism>
<keyword evidence="2" id="KW-1003">Cell membrane</keyword>
<feature type="transmembrane region" description="Helical" evidence="8">
    <location>
        <begin position="155"/>
        <end position="176"/>
    </location>
</feature>
<evidence type="ECO:0000256" key="7">
    <source>
        <dbReference type="ARBA" id="ARBA00023136"/>
    </source>
</evidence>
<comment type="caution">
    <text evidence="9">The sequence shown here is derived from an EMBL/GenBank/DDBJ whole genome shotgun (WGS) entry which is preliminary data.</text>
</comment>
<feature type="transmembrane region" description="Helical" evidence="8">
    <location>
        <begin position="225"/>
        <end position="245"/>
    </location>
</feature>
<evidence type="ECO:0000313" key="9">
    <source>
        <dbReference type="EMBL" id="EFK95595.1"/>
    </source>
</evidence>
<evidence type="ECO:0000256" key="2">
    <source>
        <dbReference type="ARBA" id="ARBA00022475"/>
    </source>
</evidence>
<keyword evidence="5" id="KW-0573">Peptidoglycan synthesis</keyword>
<evidence type="ECO:0000256" key="8">
    <source>
        <dbReference type="SAM" id="Phobius"/>
    </source>
</evidence>
<feature type="transmembrane region" description="Helical" evidence="8">
    <location>
        <begin position="251"/>
        <end position="272"/>
    </location>
</feature>
<feature type="transmembrane region" description="Helical" evidence="8">
    <location>
        <begin position="123"/>
        <end position="143"/>
    </location>
</feature>
<dbReference type="Pfam" id="PF03023">
    <property type="entry name" value="MurJ"/>
    <property type="match status" value="1"/>
</dbReference>
<feature type="transmembrane region" description="Helical" evidence="8">
    <location>
        <begin position="83"/>
        <end position="103"/>
    </location>
</feature>
<feature type="transmembrane region" description="Helical" evidence="8">
    <location>
        <begin position="305"/>
        <end position="325"/>
    </location>
</feature>
<dbReference type="PANTHER" id="PTHR43424:SF1">
    <property type="entry name" value="LOCUS PUTATIVE PROTEIN 1-RELATED"/>
    <property type="match status" value="1"/>
</dbReference>
<evidence type="ECO:0000256" key="4">
    <source>
        <dbReference type="ARBA" id="ARBA00022960"/>
    </source>
</evidence>
<feature type="transmembrane region" description="Helical" evidence="8">
    <location>
        <begin position="279"/>
        <end position="299"/>
    </location>
</feature>
<reference evidence="9" key="1">
    <citation type="submission" date="2010-07" db="EMBL/GenBank/DDBJ databases">
        <authorList>
            <consortium name="CONSOLIDER consortium CSD2007-00005"/>
            <person name="Guazzaroni M.-E."/>
            <person name="Richter M."/>
            <person name="Garcia-Salamanca A."/>
            <person name="Yarza P."/>
            <person name="Ferrer M."/>
        </authorList>
    </citation>
    <scope>NUCLEOTIDE SEQUENCE</scope>
</reference>
<name>D9PLG9_9ZZZZ</name>
<accession>D9PLG9</accession>
<dbReference type="InterPro" id="IPR004268">
    <property type="entry name" value="MurJ"/>
</dbReference>
<dbReference type="GO" id="GO:0005886">
    <property type="term" value="C:plasma membrane"/>
    <property type="evidence" value="ECO:0007669"/>
    <property type="project" value="UniProtKB-SubCell"/>
</dbReference>
<feature type="transmembrane region" description="Helical" evidence="8">
    <location>
        <begin position="41"/>
        <end position="63"/>
    </location>
</feature>
<evidence type="ECO:0000256" key="3">
    <source>
        <dbReference type="ARBA" id="ARBA00022692"/>
    </source>
</evidence>
<keyword evidence="4" id="KW-0133">Cell shape</keyword>
<feature type="transmembrane region" description="Helical" evidence="8">
    <location>
        <begin position="7"/>
        <end position="29"/>
    </location>
</feature>
<reference evidence="9" key="2">
    <citation type="journal article" date="2011" name="Microb. Ecol.">
        <title>Taxonomic and Functional Metagenomic Profiling of the Microbial Community in the Anoxic Sediment of a Sub-saline Shallow Lake (Laguna de Carrizo, Central Spain).</title>
        <authorList>
            <person name="Ferrer M."/>
            <person name="Guazzaroni M.E."/>
            <person name="Richter M."/>
            <person name="Garcia-Salamanca A."/>
            <person name="Yarza P."/>
            <person name="Suarez-Suarez A."/>
            <person name="Solano J."/>
            <person name="Alcaide M."/>
            <person name="van Dillewijn P."/>
            <person name="Molina-Henares M.A."/>
            <person name="Lopez-Cortes N."/>
            <person name="Al-Ramahi Y."/>
            <person name="Guerrero C."/>
            <person name="Acosta A."/>
            <person name="de Eugenio L.I."/>
            <person name="Martinez V."/>
            <person name="Marques S."/>
            <person name="Rojo F."/>
            <person name="Santero E."/>
            <person name="Genilloud O."/>
            <person name="Perez-Perez J."/>
            <person name="Rossello-Mora R."/>
            <person name="Ramos J.L."/>
        </authorList>
    </citation>
    <scope>NUCLEOTIDE SEQUENCE</scope>
</reference>
<evidence type="ECO:0000256" key="5">
    <source>
        <dbReference type="ARBA" id="ARBA00022984"/>
    </source>
</evidence>
<dbReference type="PANTHER" id="PTHR43424">
    <property type="entry name" value="LOCUS PUTATIVE PROTEIN 1-RELATED"/>
    <property type="match status" value="1"/>
</dbReference>
<dbReference type="EMBL" id="ADZX01000726">
    <property type="protein sequence ID" value="EFK95595.1"/>
    <property type="molecule type" value="Genomic_DNA"/>
</dbReference>
<evidence type="ECO:0000256" key="6">
    <source>
        <dbReference type="ARBA" id="ARBA00022989"/>
    </source>
</evidence>
<proteinExistence type="predicted"/>
<dbReference type="AlphaFoldDB" id="D9PLG9"/>
<dbReference type="GO" id="GO:0009252">
    <property type="term" value="P:peptidoglycan biosynthetic process"/>
    <property type="evidence" value="ECO:0007669"/>
    <property type="project" value="UniProtKB-KW"/>
</dbReference>
<keyword evidence="7 8" id="KW-0472">Membrane</keyword>
<feature type="transmembrane region" description="Helical" evidence="8">
    <location>
        <begin position="196"/>
        <end position="213"/>
    </location>
</feature>
<dbReference type="InterPro" id="IPR052556">
    <property type="entry name" value="PolySynth_Transporter"/>
</dbReference>
<feature type="non-terminal residue" evidence="9">
    <location>
        <position position="1"/>
    </location>
</feature>
<protein>
    <submittedName>
        <fullName evidence="9">Transporter</fullName>
    </submittedName>
</protein>
<keyword evidence="6 8" id="KW-1133">Transmembrane helix</keyword>